<evidence type="ECO:0000256" key="1">
    <source>
        <dbReference type="ARBA" id="ARBA00005417"/>
    </source>
</evidence>
<dbReference type="InterPro" id="IPR003593">
    <property type="entry name" value="AAA+_ATPase"/>
</dbReference>
<keyword evidence="7" id="KW-1185">Reference proteome</keyword>
<feature type="domain" description="ABC transporter" evidence="5">
    <location>
        <begin position="2"/>
        <end position="221"/>
    </location>
</feature>
<dbReference type="Pfam" id="PF00005">
    <property type="entry name" value="ABC_tran"/>
    <property type="match status" value="1"/>
</dbReference>
<evidence type="ECO:0000313" key="6">
    <source>
        <dbReference type="EMBL" id="SFR64521.1"/>
    </source>
</evidence>
<keyword evidence="3" id="KW-0547">Nucleotide-binding</keyword>
<gene>
    <name evidence="6" type="ORF">SAMN04488002_3697</name>
</gene>
<dbReference type="PROSITE" id="PS50893">
    <property type="entry name" value="ABC_TRANSPORTER_2"/>
    <property type="match status" value="1"/>
</dbReference>
<dbReference type="InterPro" id="IPR027417">
    <property type="entry name" value="P-loop_NTPase"/>
</dbReference>
<evidence type="ECO:0000256" key="2">
    <source>
        <dbReference type="ARBA" id="ARBA00022448"/>
    </source>
</evidence>
<dbReference type="InterPro" id="IPR050683">
    <property type="entry name" value="Bact_Polysacc_Export_ATP-bd"/>
</dbReference>
<sequence length="226" mass="25308">MVKLEDVSKSFRQKGQTIPIVLNASCTFPGRDAVGLLGRNGAGKSTLLRMIAGLEQPDTGTIRIEGRVSWPVGFQGSFHPDLSGLENTRFVARLYRIDTNWMTHFVREFSELGAQFNLPFRSYSSGMRARLAFAVSMAVPFDTYLIDEITAVGDAAFRNKCERTLTDRLDTSGAIIVTHSMEFLRRTCRSGVVLDGGAFLYFKKIEDAIAHHLERMKTVERGRYCV</sequence>
<keyword evidence="2" id="KW-0813">Transport</keyword>
<dbReference type="SMART" id="SM00382">
    <property type="entry name" value="AAA"/>
    <property type="match status" value="1"/>
</dbReference>
<dbReference type="InterPro" id="IPR017871">
    <property type="entry name" value="ABC_transporter-like_CS"/>
</dbReference>
<dbReference type="Proteomes" id="UP000199658">
    <property type="component" value="Unassembled WGS sequence"/>
</dbReference>
<dbReference type="OrthoDB" id="9778870at2"/>
<keyword evidence="4 6" id="KW-0067">ATP-binding</keyword>
<dbReference type="RefSeq" id="WP_090220561.1">
    <property type="nucleotide sequence ID" value="NZ_FOYO01000002.1"/>
</dbReference>
<proteinExistence type="inferred from homology"/>
<dbReference type="Gene3D" id="3.40.50.300">
    <property type="entry name" value="P-loop containing nucleotide triphosphate hydrolases"/>
    <property type="match status" value="1"/>
</dbReference>
<dbReference type="GO" id="GO:0005524">
    <property type="term" value="F:ATP binding"/>
    <property type="evidence" value="ECO:0007669"/>
    <property type="project" value="UniProtKB-KW"/>
</dbReference>
<dbReference type="GO" id="GO:0140359">
    <property type="term" value="F:ABC-type transporter activity"/>
    <property type="evidence" value="ECO:0007669"/>
    <property type="project" value="InterPro"/>
</dbReference>
<dbReference type="AlphaFoldDB" id="A0A1I6ICU0"/>
<dbReference type="InterPro" id="IPR015860">
    <property type="entry name" value="ABC_transpr_TagH-like"/>
</dbReference>
<protein>
    <submittedName>
        <fullName evidence="6">Capsular polysaccharide transport system ATP-binding protein</fullName>
    </submittedName>
</protein>
<dbReference type="GO" id="GO:0016020">
    <property type="term" value="C:membrane"/>
    <property type="evidence" value="ECO:0007669"/>
    <property type="project" value="InterPro"/>
</dbReference>
<reference evidence="7" key="1">
    <citation type="submission" date="2016-10" db="EMBL/GenBank/DDBJ databases">
        <authorList>
            <person name="Varghese N."/>
            <person name="Submissions S."/>
        </authorList>
    </citation>
    <scope>NUCLEOTIDE SEQUENCE [LARGE SCALE GENOMIC DNA]</scope>
    <source>
        <strain evidence="7">DSM 26921</strain>
    </source>
</reference>
<name>A0A1I6ICU0_9RHOB</name>
<dbReference type="PROSITE" id="PS00211">
    <property type="entry name" value="ABC_TRANSPORTER_1"/>
    <property type="match status" value="1"/>
</dbReference>
<dbReference type="CDD" id="cd03220">
    <property type="entry name" value="ABC_KpsT_Wzt"/>
    <property type="match status" value="1"/>
</dbReference>
<organism evidence="6 7">
    <name type="scientific">Litoreibacter janthinus</name>
    <dbReference type="NCBI Taxonomy" id="670154"/>
    <lineage>
        <taxon>Bacteria</taxon>
        <taxon>Pseudomonadati</taxon>
        <taxon>Pseudomonadota</taxon>
        <taxon>Alphaproteobacteria</taxon>
        <taxon>Rhodobacterales</taxon>
        <taxon>Roseobacteraceae</taxon>
        <taxon>Litoreibacter</taxon>
    </lineage>
</organism>
<accession>A0A1I6ICU0</accession>
<evidence type="ECO:0000259" key="5">
    <source>
        <dbReference type="PROSITE" id="PS50893"/>
    </source>
</evidence>
<dbReference type="GO" id="GO:0016887">
    <property type="term" value="F:ATP hydrolysis activity"/>
    <property type="evidence" value="ECO:0007669"/>
    <property type="project" value="InterPro"/>
</dbReference>
<evidence type="ECO:0000313" key="7">
    <source>
        <dbReference type="Proteomes" id="UP000199658"/>
    </source>
</evidence>
<dbReference type="STRING" id="670154.SAMN04488002_3697"/>
<dbReference type="SUPFAM" id="SSF52540">
    <property type="entry name" value="P-loop containing nucleoside triphosphate hydrolases"/>
    <property type="match status" value="1"/>
</dbReference>
<evidence type="ECO:0000256" key="3">
    <source>
        <dbReference type="ARBA" id="ARBA00022741"/>
    </source>
</evidence>
<dbReference type="InterPro" id="IPR003439">
    <property type="entry name" value="ABC_transporter-like_ATP-bd"/>
</dbReference>
<dbReference type="EMBL" id="FOYO01000002">
    <property type="protein sequence ID" value="SFR64521.1"/>
    <property type="molecule type" value="Genomic_DNA"/>
</dbReference>
<dbReference type="PANTHER" id="PTHR46743:SF2">
    <property type="entry name" value="TEICHOIC ACIDS EXPORT ATP-BINDING PROTEIN TAGH"/>
    <property type="match status" value="1"/>
</dbReference>
<dbReference type="PANTHER" id="PTHR46743">
    <property type="entry name" value="TEICHOIC ACIDS EXPORT ATP-BINDING PROTEIN TAGH"/>
    <property type="match status" value="1"/>
</dbReference>
<evidence type="ECO:0000256" key="4">
    <source>
        <dbReference type="ARBA" id="ARBA00022840"/>
    </source>
</evidence>
<comment type="similarity">
    <text evidence="1">Belongs to the ABC transporter superfamily.</text>
</comment>